<proteinExistence type="inferred from homology"/>
<protein>
    <submittedName>
        <fullName evidence="3">Dehydrogenase</fullName>
    </submittedName>
</protein>
<reference evidence="3 4" key="1">
    <citation type="submission" date="2014-03" db="EMBL/GenBank/DDBJ databases">
        <title>Whole genome sequence of Novosphingobium resinovorum KF1.</title>
        <authorList>
            <person name="Gan H.M."/>
            <person name="Gan H.Y."/>
            <person name="Chew T.H."/>
            <person name="Savka M.A."/>
        </authorList>
    </citation>
    <scope>NUCLEOTIDE SEQUENCE [LARGE SCALE GENOMIC DNA]</scope>
    <source>
        <strain evidence="3 4">KF1</strain>
    </source>
</reference>
<comment type="similarity">
    <text evidence="1">Belongs to the short-chain dehydrogenases/reductases (SDR) family.</text>
</comment>
<accession>A0A031JTA5</accession>
<dbReference type="GO" id="GO:0016491">
    <property type="term" value="F:oxidoreductase activity"/>
    <property type="evidence" value="ECO:0007669"/>
    <property type="project" value="UniProtKB-KW"/>
</dbReference>
<dbReference type="Gene3D" id="3.40.50.720">
    <property type="entry name" value="NAD(P)-binding Rossmann-like Domain"/>
    <property type="match status" value="1"/>
</dbReference>
<dbReference type="FunFam" id="3.40.50.720:FF:000084">
    <property type="entry name" value="Short-chain dehydrogenase reductase"/>
    <property type="match status" value="1"/>
</dbReference>
<name>A0A031JTA5_9SPHN</name>
<dbReference type="PRINTS" id="PR00080">
    <property type="entry name" value="SDRFAMILY"/>
</dbReference>
<dbReference type="PRINTS" id="PR00081">
    <property type="entry name" value="GDHRDH"/>
</dbReference>
<dbReference type="SUPFAM" id="SSF51735">
    <property type="entry name" value="NAD(P)-binding Rossmann-fold domains"/>
    <property type="match status" value="1"/>
</dbReference>
<evidence type="ECO:0000256" key="1">
    <source>
        <dbReference type="ARBA" id="ARBA00006484"/>
    </source>
</evidence>
<evidence type="ECO:0000313" key="3">
    <source>
        <dbReference type="EMBL" id="EZP80124.1"/>
    </source>
</evidence>
<comment type="caution">
    <text evidence="3">The sequence shown here is derived from an EMBL/GenBank/DDBJ whole genome shotgun (WGS) entry which is preliminary data.</text>
</comment>
<dbReference type="PANTHER" id="PTHR43180:SF66">
    <property type="entry name" value="SHORT-CHAIN DEHYDROGENASE_REDUCTASE FAMILY PROTEIN"/>
    <property type="match status" value="1"/>
</dbReference>
<dbReference type="PANTHER" id="PTHR43180">
    <property type="entry name" value="3-OXOACYL-(ACYL-CARRIER-PROTEIN) REDUCTASE (AFU_ORTHOLOGUE AFUA_6G11210)"/>
    <property type="match status" value="1"/>
</dbReference>
<dbReference type="CDD" id="cd05233">
    <property type="entry name" value="SDR_c"/>
    <property type="match status" value="1"/>
</dbReference>
<gene>
    <name evidence="3" type="ORF">BV97_03538</name>
</gene>
<dbReference type="InterPro" id="IPR020904">
    <property type="entry name" value="Sc_DH/Rdtase_CS"/>
</dbReference>
<sequence>MQGLVQGKVALITGAGSGVGRAAVLLFCEHGAKVVAADINGANAEETAALAVAAGGEAVAVTCNVADPASVDAAVAHAAQRFGRLDVIYNNAGITISPVPGKGLRSLVECDPEEMKRVEDVNINGVVYGCQAAIRQFEKQAGEGLGGGGAIVSTASVAGLMGYGGVLYGATKGAVVQLTRALAIEVADKGIRVNAVCPAGMLTHYAGMDPDSDNRERILQGMGKAHPLGKAIDPRDTASAALFLASDLAGNITGVNLPVDGGLSAGRKTGG</sequence>
<dbReference type="PATRIC" id="fig|158500.4.peg.3609"/>
<dbReference type="Pfam" id="PF13561">
    <property type="entry name" value="adh_short_C2"/>
    <property type="match status" value="1"/>
</dbReference>
<dbReference type="InterPro" id="IPR002347">
    <property type="entry name" value="SDR_fam"/>
</dbReference>
<dbReference type="eggNOG" id="COG1028">
    <property type="taxonomic scope" value="Bacteria"/>
</dbReference>
<dbReference type="InterPro" id="IPR036291">
    <property type="entry name" value="NAD(P)-bd_dom_sf"/>
</dbReference>
<keyword evidence="2" id="KW-0560">Oxidoreductase</keyword>
<dbReference type="PROSITE" id="PS00061">
    <property type="entry name" value="ADH_SHORT"/>
    <property type="match status" value="1"/>
</dbReference>
<evidence type="ECO:0000256" key="2">
    <source>
        <dbReference type="ARBA" id="ARBA00023002"/>
    </source>
</evidence>
<evidence type="ECO:0000313" key="4">
    <source>
        <dbReference type="Proteomes" id="UP000024329"/>
    </source>
</evidence>
<dbReference type="RefSeq" id="WP_008833147.1">
    <property type="nucleotide sequence ID" value="NZ_JFYZ01000018.1"/>
</dbReference>
<dbReference type="AlphaFoldDB" id="A0A031JTA5"/>
<dbReference type="STRING" id="158500.BES08_12415"/>
<dbReference type="Proteomes" id="UP000024329">
    <property type="component" value="Unassembled WGS sequence"/>
</dbReference>
<dbReference type="EMBL" id="JFYZ01000018">
    <property type="protein sequence ID" value="EZP80124.1"/>
    <property type="molecule type" value="Genomic_DNA"/>
</dbReference>
<organism evidence="3 4">
    <name type="scientific">Novosphingobium resinovorum</name>
    <dbReference type="NCBI Taxonomy" id="158500"/>
    <lineage>
        <taxon>Bacteria</taxon>
        <taxon>Pseudomonadati</taxon>
        <taxon>Pseudomonadota</taxon>
        <taxon>Alphaproteobacteria</taxon>
        <taxon>Sphingomonadales</taxon>
        <taxon>Sphingomonadaceae</taxon>
        <taxon>Novosphingobium</taxon>
    </lineage>
</organism>